<keyword evidence="3" id="KW-1185">Reference proteome</keyword>
<evidence type="ECO:0000313" key="2">
    <source>
        <dbReference type="EMBL" id="ABS04305.1"/>
    </source>
</evidence>
<dbReference type="HOGENOM" id="CLU_2538085_0_0_11"/>
<dbReference type="KEGG" id="kra:Krad_2837"/>
<feature type="region of interest" description="Disordered" evidence="1">
    <location>
        <begin position="51"/>
        <end position="83"/>
    </location>
</feature>
<protein>
    <submittedName>
        <fullName evidence="2">Uncharacterized protein</fullName>
    </submittedName>
</protein>
<accession>A6WBW6</accession>
<organism evidence="2 3">
    <name type="scientific">Kineococcus radiotolerans (strain ATCC BAA-149 / DSM 14245 / SRS30216)</name>
    <dbReference type="NCBI Taxonomy" id="266940"/>
    <lineage>
        <taxon>Bacteria</taxon>
        <taxon>Bacillati</taxon>
        <taxon>Actinomycetota</taxon>
        <taxon>Actinomycetes</taxon>
        <taxon>Kineosporiales</taxon>
        <taxon>Kineosporiaceae</taxon>
        <taxon>Kineococcus</taxon>
    </lineage>
</organism>
<proteinExistence type="predicted"/>
<sequence length="83" mass="8646">MGLVGFGGHGEMDPASWSPVDDHARVLIGRHPVGSLRSYLGVGADRVGRAHLVSGDPPAPSHQCHGVLLPSSAGQAPLAHRRR</sequence>
<evidence type="ECO:0000313" key="3">
    <source>
        <dbReference type="Proteomes" id="UP000001116"/>
    </source>
</evidence>
<reference evidence="3" key="1">
    <citation type="journal article" date="2008" name="PLoS ONE">
        <title>Survival in nuclear waste, extreme resistance, and potential applications gleaned from the genome sequence of Kineococcus radiotolerans SRS30216.</title>
        <authorList>
            <person name="Bagwell C.E."/>
            <person name="Bhat S."/>
            <person name="Hawkins G.M."/>
            <person name="Smith B.W."/>
            <person name="Biswas T."/>
            <person name="Hoover T.R."/>
            <person name="Saunders E."/>
            <person name="Han C.S."/>
            <person name="Tsodikov O.V."/>
            <person name="Shimkets L.J."/>
        </authorList>
    </citation>
    <scope>NUCLEOTIDE SEQUENCE [LARGE SCALE GENOMIC DNA]</scope>
    <source>
        <strain evidence="3">ATCC BAA-149 / DSM 14245 / SRS30216</strain>
    </source>
</reference>
<dbReference type="AlphaFoldDB" id="A6WBW6"/>
<dbReference type="STRING" id="266940.Krad_2837"/>
<name>A6WBW6_KINRD</name>
<dbReference type="EMBL" id="CP000750">
    <property type="protein sequence ID" value="ABS04305.1"/>
    <property type="molecule type" value="Genomic_DNA"/>
</dbReference>
<evidence type="ECO:0000256" key="1">
    <source>
        <dbReference type="SAM" id="MobiDB-lite"/>
    </source>
</evidence>
<dbReference type="Proteomes" id="UP000001116">
    <property type="component" value="Chromosome"/>
</dbReference>
<gene>
    <name evidence="2" type="ordered locus">Krad_2837</name>
</gene>